<dbReference type="CDD" id="cd00077">
    <property type="entry name" value="HDc"/>
    <property type="match status" value="1"/>
</dbReference>
<organism evidence="6 7">
    <name type="scientific">Polynucleobacter paneuropaeus</name>
    <dbReference type="NCBI Taxonomy" id="2527775"/>
    <lineage>
        <taxon>Bacteria</taxon>
        <taxon>Pseudomonadati</taxon>
        <taxon>Pseudomonadota</taxon>
        <taxon>Betaproteobacteria</taxon>
        <taxon>Burkholderiales</taxon>
        <taxon>Burkholderiaceae</taxon>
        <taxon>Polynucleobacter</taxon>
    </lineage>
</organism>
<dbReference type="Gene3D" id="1.10.3210.10">
    <property type="entry name" value="Hypothetical protein af1432"/>
    <property type="match status" value="1"/>
</dbReference>
<sequence length="181" mass="20126">MNQFVTALAFSATKHRDQRRKDVEASPYINHPISLVDVLVNEGGVLNWDVLCAALLHDTIEDTETTAEELTKSFGKNVASIVLEVTDDKSLPKAERKLQQIAHAPHSSHEAKLVKLADKICNLRDILASPPSGWDTKRKQEYFEWAASVVAGIRGSNSKLEKVFDSLLEKGRAEYQSELGK</sequence>
<proteinExistence type="predicted"/>
<evidence type="ECO:0000256" key="2">
    <source>
        <dbReference type="ARBA" id="ARBA00022723"/>
    </source>
</evidence>
<dbReference type="PANTHER" id="PTHR46246:SF1">
    <property type="entry name" value="GUANOSINE-3',5'-BIS(DIPHOSPHATE) 3'-PYROPHOSPHOHYDROLASE MESH1"/>
    <property type="match status" value="1"/>
</dbReference>
<evidence type="ECO:0000256" key="4">
    <source>
        <dbReference type="ARBA" id="ARBA00023211"/>
    </source>
</evidence>
<keyword evidence="4" id="KW-0464">Manganese</keyword>
<dbReference type="SMART" id="SM00471">
    <property type="entry name" value="HDc"/>
    <property type="match status" value="1"/>
</dbReference>
<dbReference type="InterPro" id="IPR003607">
    <property type="entry name" value="HD/PDEase_dom"/>
</dbReference>
<evidence type="ECO:0000313" key="6">
    <source>
        <dbReference type="EMBL" id="MBT8590904.1"/>
    </source>
</evidence>
<evidence type="ECO:0000256" key="3">
    <source>
        <dbReference type="ARBA" id="ARBA00022801"/>
    </source>
</evidence>
<accession>A0AAE2YJZ4</accession>
<dbReference type="EMBL" id="JAANGI010000001">
    <property type="protein sequence ID" value="MBT8590904.1"/>
    <property type="molecule type" value="Genomic_DNA"/>
</dbReference>
<protein>
    <submittedName>
        <fullName evidence="6">Bifunctional (P)ppGpp synthetase/guanosine-3',5'-bis(Diphosphate) 3'-pyrophosphohydrolase</fullName>
    </submittedName>
</protein>
<dbReference type="Pfam" id="PF13328">
    <property type="entry name" value="HD_4"/>
    <property type="match status" value="1"/>
</dbReference>
<name>A0AAE2YJZ4_9BURK</name>
<dbReference type="Proteomes" id="UP000762271">
    <property type="component" value="Unassembled WGS sequence"/>
</dbReference>
<dbReference type="InterPro" id="IPR006674">
    <property type="entry name" value="HD_domain"/>
</dbReference>
<dbReference type="PROSITE" id="PS51831">
    <property type="entry name" value="HD"/>
    <property type="match status" value="1"/>
</dbReference>
<evidence type="ECO:0000259" key="5">
    <source>
        <dbReference type="PROSITE" id="PS51831"/>
    </source>
</evidence>
<keyword evidence="3" id="KW-0378">Hydrolase</keyword>
<dbReference type="PANTHER" id="PTHR46246">
    <property type="entry name" value="GUANOSINE-3',5'-BIS(DIPHOSPHATE) 3'-PYROPHOSPHOHYDROLASE MESH1"/>
    <property type="match status" value="1"/>
</dbReference>
<dbReference type="SUPFAM" id="SSF109604">
    <property type="entry name" value="HD-domain/PDEase-like"/>
    <property type="match status" value="1"/>
</dbReference>
<feature type="domain" description="HD" evidence="5">
    <location>
        <begin position="28"/>
        <end position="123"/>
    </location>
</feature>
<reference evidence="6" key="1">
    <citation type="journal article" date="2021" name="Genome Biol. Evol.">
        <title>Continental-Scale Gene Flow Prevents Allopatric Divergence of Pelagic Freshwater Bacteria.</title>
        <authorList>
            <person name="Hoetzinger M."/>
            <person name="Pitt A."/>
            <person name="Huemer A."/>
            <person name="Hahn M.W."/>
        </authorList>
    </citation>
    <scope>NUCLEOTIDE SEQUENCE</scope>
    <source>
        <strain evidence="6">AP-YLGG-20-G6</strain>
    </source>
</reference>
<evidence type="ECO:0000256" key="1">
    <source>
        <dbReference type="ARBA" id="ARBA00001936"/>
    </source>
</evidence>
<dbReference type="AlphaFoldDB" id="A0AAE2YJZ4"/>
<evidence type="ECO:0000313" key="7">
    <source>
        <dbReference type="Proteomes" id="UP000762271"/>
    </source>
</evidence>
<comment type="caution">
    <text evidence="6">The sequence shown here is derived from an EMBL/GenBank/DDBJ whole genome shotgun (WGS) entry which is preliminary data.</text>
</comment>
<gene>
    <name evidence="6" type="ORF">G6693_03055</name>
</gene>
<dbReference type="GO" id="GO:0046872">
    <property type="term" value="F:metal ion binding"/>
    <property type="evidence" value="ECO:0007669"/>
    <property type="project" value="UniProtKB-KW"/>
</dbReference>
<dbReference type="InterPro" id="IPR052194">
    <property type="entry name" value="MESH1"/>
</dbReference>
<dbReference type="FunFam" id="1.10.3210.10:FF:000012">
    <property type="entry name" value="HD domain containing 3"/>
    <property type="match status" value="1"/>
</dbReference>
<keyword evidence="2" id="KW-0479">Metal-binding</keyword>
<comment type="cofactor">
    <cofactor evidence="1">
        <name>Mn(2+)</name>
        <dbReference type="ChEBI" id="CHEBI:29035"/>
    </cofactor>
</comment>
<dbReference type="GO" id="GO:0008893">
    <property type="term" value="F:guanosine-3',5'-bis(diphosphate) 3'-diphosphatase activity"/>
    <property type="evidence" value="ECO:0007669"/>
    <property type="project" value="TreeGrafter"/>
</dbReference>